<evidence type="ECO:0000313" key="3">
    <source>
        <dbReference type="Proteomes" id="UP000484885"/>
    </source>
</evidence>
<dbReference type="SUPFAM" id="SSF53448">
    <property type="entry name" value="Nucleotide-diphospho-sugar transferases"/>
    <property type="match status" value="1"/>
</dbReference>
<dbReference type="Pfam" id="PF00483">
    <property type="entry name" value="NTP_transferase"/>
    <property type="match status" value="1"/>
</dbReference>
<dbReference type="NCBIfam" id="NF045761">
    <property type="entry name" value="NAMPUrTaseMurU"/>
    <property type="match status" value="1"/>
</dbReference>
<dbReference type="InterPro" id="IPR054790">
    <property type="entry name" value="MurU"/>
</dbReference>
<dbReference type="CDD" id="cd06422">
    <property type="entry name" value="NTP_transferase_like_1"/>
    <property type="match status" value="1"/>
</dbReference>
<gene>
    <name evidence="2" type="ORF">G3I74_12550</name>
</gene>
<name>A0A845V1T8_9GAMM</name>
<dbReference type="Proteomes" id="UP000484885">
    <property type="component" value="Unassembled WGS sequence"/>
</dbReference>
<evidence type="ECO:0000313" key="2">
    <source>
        <dbReference type="EMBL" id="NDY96562.1"/>
    </source>
</evidence>
<dbReference type="PANTHER" id="PTHR22572">
    <property type="entry name" value="SUGAR-1-PHOSPHATE GUANYL TRANSFERASE"/>
    <property type="match status" value="1"/>
</dbReference>
<dbReference type="InterPro" id="IPR050486">
    <property type="entry name" value="Mannose-1P_guanyltransferase"/>
</dbReference>
<feature type="domain" description="Nucleotidyl transferase" evidence="1">
    <location>
        <begin position="1"/>
        <end position="114"/>
    </location>
</feature>
<reference evidence="2 3" key="1">
    <citation type="submission" date="2020-02" db="EMBL/GenBank/DDBJ databases">
        <authorList>
            <person name="Zhang X.-Y."/>
        </authorList>
    </citation>
    <scope>NUCLEOTIDE SEQUENCE [LARGE SCALE GENOMIC DNA]</scope>
    <source>
        <strain evidence="2 3">C33</strain>
    </source>
</reference>
<protein>
    <submittedName>
        <fullName evidence="2">Nucleotidyltransferase family protein</fullName>
    </submittedName>
</protein>
<accession>A0A845V1T8</accession>
<comment type="caution">
    <text evidence="2">The sequence shown here is derived from an EMBL/GenBank/DDBJ whole genome shotgun (WGS) entry which is preliminary data.</text>
</comment>
<dbReference type="EMBL" id="JAAGSC010000043">
    <property type="protein sequence ID" value="NDY96562.1"/>
    <property type="molecule type" value="Genomic_DNA"/>
</dbReference>
<keyword evidence="2" id="KW-0808">Transferase</keyword>
<evidence type="ECO:0000259" key="1">
    <source>
        <dbReference type="Pfam" id="PF00483"/>
    </source>
</evidence>
<dbReference type="GO" id="GO:0016740">
    <property type="term" value="F:transferase activity"/>
    <property type="evidence" value="ECO:0007669"/>
    <property type="project" value="UniProtKB-KW"/>
</dbReference>
<dbReference type="AlphaFoldDB" id="A0A845V1T8"/>
<dbReference type="Gene3D" id="3.90.550.10">
    <property type="entry name" value="Spore Coat Polysaccharide Biosynthesis Protein SpsA, Chain A"/>
    <property type="match status" value="1"/>
</dbReference>
<keyword evidence="3" id="KW-1185">Reference proteome</keyword>
<dbReference type="InterPro" id="IPR029044">
    <property type="entry name" value="Nucleotide-diphossugar_trans"/>
</dbReference>
<dbReference type="InterPro" id="IPR005835">
    <property type="entry name" value="NTP_transferase_dom"/>
</dbReference>
<proteinExistence type="predicted"/>
<organism evidence="2 3">
    <name type="scientific">Wenzhouxiangella limi</name>
    <dbReference type="NCBI Taxonomy" id="2707351"/>
    <lineage>
        <taxon>Bacteria</taxon>
        <taxon>Pseudomonadati</taxon>
        <taxon>Pseudomonadota</taxon>
        <taxon>Gammaproteobacteria</taxon>
        <taxon>Chromatiales</taxon>
        <taxon>Wenzhouxiangellaceae</taxon>
        <taxon>Wenzhouxiangella</taxon>
    </lineage>
</organism>
<sequence>MILAAGRGERLRPLTDRTPKPLIEVGGKPLIAHHLERLAGAGFDQVVVNLAWLGEQIEQALGDGSSFGVDIAYSREPAGALETAGGIIHALPLLGNQPFLMISADVFCDYPLDRLRSRPLQGLGHLVLVENPAHHEQGDFALDAQSRLVNGAPAFTFSGLALLHPALFHGLAPGRLALRPVFEQAMENESLTGELYQGIWSDVGTADRLAAIRRQIAT</sequence>